<comment type="caution">
    <text evidence="1">The sequence shown here is derived from an EMBL/GenBank/DDBJ whole genome shotgun (WGS) entry which is preliminary data.</text>
</comment>
<protein>
    <submittedName>
        <fullName evidence="1">Ferredoxin</fullName>
    </submittedName>
</protein>
<keyword evidence="2" id="KW-1185">Reference proteome</keyword>
<dbReference type="AlphaFoldDB" id="A0A9W6R625"/>
<evidence type="ECO:0000313" key="2">
    <source>
        <dbReference type="Proteomes" id="UP001165136"/>
    </source>
</evidence>
<organism evidence="1 2">
    <name type="scientific">Amycolatopsis taiwanensis</name>
    <dbReference type="NCBI Taxonomy" id="342230"/>
    <lineage>
        <taxon>Bacteria</taxon>
        <taxon>Bacillati</taxon>
        <taxon>Actinomycetota</taxon>
        <taxon>Actinomycetes</taxon>
        <taxon>Pseudonocardiales</taxon>
        <taxon>Pseudonocardiaceae</taxon>
        <taxon>Amycolatopsis</taxon>
    </lineage>
</organism>
<name>A0A9W6R625_9PSEU</name>
<dbReference type="SUPFAM" id="SSF54862">
    <property type="entry name" value="4Fe-4S ferredoxins"/>
    <property type="match status" value="1"/>
</dbReference>
<accession>A0A9W6R625</accession>
<dbReference type="EMBL" id="BSTI01000018">
    <property type="protein sequence ID" value="GLY69749.1"/>
    <property type="molecule type" value="Genomic_DNA"/>
</dbReference>
<evidence type="ECO:0000313" key="1">
    <source>
        <dbReference type="EMBL" id="GLY69749.1"/>
    </source>
</evidence>
<gene>
    <name evidence="1" type="primary">fer</name>
    <name evidence="1" type="ORF">Atai01_63680</name>
</gene>
<dbReference type="Pfam" id="PF13459">
    <property type="entry name" value="Fer4_15"/>
    <property type="match status" value="1"/>
</dbReference>
<reference evidence="1" key="1">
    <citation type="submission" date="2023-03" db="EMBL/GenBank/DDBJ databases">
        <title>Amycolatopsis taiwanensis NBRC 103393.</title>
        <authorList>
            <person name="Ichikawa N."/>
            <person name="Sato H."/>
            <person name="Tonouchi N."/>
        </authorList>
    </citation>
    <scope>NUCLEOTIDE SEQUENCE</scope>
    <source>
        <strain evidence="1">NBRC 103393</strain>
    </source>
</reference>
<dbReference type="Proteomes" id="UP001165136">
    <property type="component" value="Unassembled WGS sequence"/>
</dbReference>
<dbReference type="RefSeq" id="WP_285489188.1">
    <property type="nucleotide sequence ID" value="NZ_BSTI01000018.1"/>
</dbReference>
<dbReference type="Gene3D" id="3.30.70.20">
    <property type="match status" value="1"/>
</dbReference>
<sequence>MKKPLRGGPRISVDNDRCELYGICQMEAPDIFKLDLDGRLKHRRQLEPEDFHQAAQAARCCPMQAVVLKGVSFKTRDEPV</sequence>
<proteinExistence type="predicted"/>